<feature type="transmembrane region" description="Helical" evidence="2">
    <location>
        <begin position="371"/>
        <end position="396"/>
    </location>
</feature>
<gene>
    <name evidence="4" type="ORF">EI97DRAFT_391313</name>
</gene>
<evidence type="ECO:0000256" key="1">
    <source>
        <dbReference type="SAM" id="MobiDB-lite"/>
    </source>
</evidence>
<feature type="compositionally biased region" description="Pro residues" evidence="1">
    <location>
        <begin position="292"/>
        <end position="301"/>
    </location>
</feature>
<accession>A0A6A6JX37</accession>
<organism evidence="4 5">
    <name type="scientific">Westerdykella ornata</name>
    <dbReference type="NCBI Taxonomy" id="318751"/>
    <lineage>
        <taxon>Eukaryota</taxon>
        <taxon>Fungi</taxon>
        <taxon>Dikarya</taxon>
        <taxon>Ascomycota</taxon>
        <taxon>Pezizomycotina</taxon>
        <taxon>Dothideomycetes</taxon>
        <taxon>Pleosporomycetidae</taxon>
        <taxon>Pleosporales</taxon>
        <taxon>Sporormiaceae</taxon>
        <taxon>Westerdykella</taxon>
    </lineage>
</organism>
<dbReference type="InterPro" id="IPR056722">
    <property type="entry name" value="DUF7820"/>
</dbReference>
<feature type="compositionally biased region" description="Polar residues" evidence="1">
    <location>
        <begin position="65"/>
        <end position="75"/>
    </location>
</feature>
<dbReference type="Proteomes" id="UP000800097">
    <property type="component" value="Unassembled WGS sequence"/>
</dbReference>
<dbReference type="OrthoDB" id="5384459at2759"/>
<feature type="region of interest" description="Disordered" evidence="1">
    <location>
        <begin position="286"/>
        <end position="357"/>
    </location>
</feature>
<feature type="compositionally biased region" description="Polar residues" evidence="1">
    <location>
        <begin position="159"/>
        <end position="171"/>
    </location>
</feature>
<reference evidence="4" key="1">
    <citation type="journal article" date="2020" name="Stud. Mycol.">
        <title>101 Dothideomycetes genomes: a test case for predicting lifestyles and emergence of pathogens.</title>
        <authorList>
            <person name="Haridas S."/>
            <person name="Albert R."/>
            <person name="Binder M."/>
            <person name="Bloem J."/>
            <person name="Labutti K."/>
            <person name="Salamov A."/>
            <person name="Andreopoulos B."/>
            <person name="Baker S."/>
            <person name="Barry K."/>
            <person name="Bills G."/>
            <person name="Bluhm B."/>
            <person name="Cannon C."/>
            <person name="Castanera R."/>
            <person name="Culley D."/>
            <person name="Daum C."/>
            <person name="Ezra D."/>
            <person name="Gonzalez J."/>
            <person name="Henrissat B."/>
            <person name="Kuo A."/>
            <person name="Liang C."/>
            <person name="Lipzen A."/>
            <person name="Lutzoni F."/>
            <person name="Magnuson J."/>
            <person name="Mondo S."/>
            <person name="Nolan M."/>
            <person name="Ohm R."/>
            <person name="Pangilinan J."/>
            <person name="Park H.-J."/>
            <person name="Ramirez L."/>
            <person name="Alfaro M."/>
            <person name="Sun H."/>
            <person name="Tritt A."/>
            <person name="Yoshinaga Y."/>
            <person name="Zwiers L.-H."/>
            <person name="Turgeon B."/>
            <person name="Goodwin S."/>
            <person name="Spatafora J."/>
            <person name="Crous P."/>
            <person name="Grigoriev I."/>
        </authorList>
    </citation>
    <scope>NUCLEOTIDE SEQUENCE</scope>
    <source>
        <strain evidence="4">CBS 379.55</strain>
    </source>
</reference>
<dbReference type="Pfam" id="PF25130">
    <property type="entry name" value="DUF7820"/>
    <property type="match status" value="1"/>
</dbReference>
<feature type="compositionally biased region" description="Basic and acidic residues" evidence="1">
    <location>
        <begin position="53"/>
        <end position="64"/>
    </location>
</feature>
<feature type="region of interest" description="Disordered" evidence="1">
    <location>
        <begin position="1"/>
        <end position="191"/>
    </location>
</feature>
<dbReference type="EMBL" id="ML986485">
    <property type="protein sequence ID" value="KAF2280296.1"/>
    <property type="molecule type" value="Genomic_DNA"/>
</dbReference>
<keyword evidence="2" id="KW-1133">Transmembrane helix</keyword>
<name>A0A6A6JX37_WESOR</name>
<keyword evidence="2" id="KW-0812">Transmembrane</keyword>
<feature type="compositionally biased region" description="Low complexity" evidence="1">
    <location>
        <begin position="630"/>
        <end position="640"/>
    </location>
</feature>
<dbReference type="GeneID" id="54549413"/>
<dbReference type="PANTHER" id="PTHR42078">
    <property type="entry name" value="GLUCAN 1, 4-ALPHA-GLUCOSIDASE"/>
    <property type="match status" value="1"/>
</dbReference>
<feature type="compositionally biased region" description="Low complexity" evidence="1">
    <location>
        <begin position="128"/>
        <end position="141"/>
    </location>
</feature>
<evidence type="ECO:0000256" key="2">
    <source>
        <dbReference type="SAM" id="Phobius"/>
    </source>
</evidence>
<proteinExistence type="predicted"/>
<evidence type="ECO:0000313" key="5">
    <source>
        <dbReference type="Proteomes" id="UP000800097"/>
    </source>
</evidence>
<feature type="region of interest" description="Disordered" evidence="1">
    <location>
        <begin position="621"/>
        <end position="669"/>
    </location>
</feature>
<feature type="compositionally biased region" description="Acidic residues" evidence="1">
    <location>
        <begin position="23"/>
        <end position="37"/>
    </location>
</feature>
<dbReference type="PANTHER" id="PTHR42078:SF1">
    <property type="entry name" value="GLUCAN 1, 4-ALPHA-GLUCOSIDASE"/>
    <property type="match status" value="1"/>
</dbReference>
<feature type="region of interest" description="Disordered" evidence="1">
    <location>
        <begin position="724"/>
        <end position="761"/>
    </location>
</feature>
<evidence type="ECO:0000259" key="3">
    <source>
        <dbReference type="Pfam" id="PF25130"/>
    </source>
</evidence>
<keyword evidence="5" id="KW-1185">Reference proteome</keyword>
<feature type="compositionally biased region" description="Low complexity" evidence="1">
    <location>
        <begin position="332"/>
        <end position="345"/>
    </location>
</feature>
<keyword evidence="2" id="KW-0472">Membrane</keyword>
<feature type="compositionally biased region" description="Basic and acidic residues" evidence="1">
    <location>
        <begin position="1"/>
        <end position="12"/>
    </location>
</feature>
<dbReference type="RefSeq" id="XP_033657834.1">
    <property type="nucleotide sequence ID" value="XM_033796238.1"/>
</dbReference>
<evidence type="ECO:0000313" key="4">
    <source>
        <dbReference type="EMBL" id="KAF2280296.1"/>
    </source>
</evidence>
<feature type="domain" description="DUF7820" evidence="3">
    <location>
        <begin position="425"/>
        <end position="770"/>
    </location>
</feature>
<sequence length="771" mass="82599">MARPTTDSHDEPTPSPSANTEDVFADEYALDAEEDDFMPIADGFRPTSVSERTAADPELQHDHTASQPPSTPTEQVTDDDIGSVSSQSGAIKAPYRLRSPSPDSGHPDPHHNRTASAQAAEALRRHVSITSTTSFATSSDSPFNSGPSHPYAMYPQNPVGRSSSVTTSSAQRPIHQLPSLSGPTHPYGMYPQNVVEEDALPPVQSTIPLGFPGLNTGYHRRIGPDGEEQDIIGPDGHTEQLPPYTRYPEEGPTKAALAAEASATPIVAPVPAPVAAPAAVLDSAAVTTPSSPELPPSPVSPVAPLSPVQALPPQAQEPQNAGAPLRPANVEAATTPAASLSATDSGFPEKQEIGKGATPWRKKRLWGRVPMVVAIAVLFLLLIFAAILGAAIGTFIAKARNRGGSYGSKGRDYDEPSPQVTGTISLFDATPIPTPTSLSPIPTGTFALPLGIAQESSKNCLTVANQLSAWSCKLTFAPLVLTINSTDRTGQSIRPMASIAPFPGPDKSIQYGIQPPSIARTPMQLVSDLDFKVYGPAYHFASMYDKIVVLGQNDFAAGAALVTPQRRDDKAQFRHRFEVQPGDTPWFCYWNSTYLEGYIYVEDNSTAATVTNYPTAWPPIPSGSSLPLETAPATASDQAPSSPPPPSQATPLPASAPPRRRDDVPYPRYTPYPRIVKIEERRLPGSPKPYCQQMRLLENLTLVPVVDDAQDPIRIYLSEEDPSLQEFMDPDSPSPSPTATSVSGQPRRRNLVSLEKRGDPPQACHCQWMFQ</sequence>
<protein>
    <recommendedName>
        <fullName evidence="3">DUF7820 domain-containing protein</fullName>
    </recommendedName>
</protein>
<dbReference type="AlphaFoldDB" id="A0A6A6JX37"/>